<sequence>MSRIASAFKRLESEGRKALIPYFTAGDPDLASVLPIMREMVAAGADVIELGVPFSDPMAEGPTIQRAMERALANKVSMKQVLECVREFRKADQVTPIVLMGYANPVEAMGAEHFADLAREVGLDGVLLVDYPPEECQEYSGLLKSRGLDPIFLLAPTSVEQRYSDVAVAGSGYIYYVSLKGVTGAGHLNVEEVASRIPLIRERVGMPVGVGFGIRDAATARSIAGFADAVVIGSRVVEEIESSPRGEEAARVGAFLRGIRAAMDEVSVKTEGAKA</sequence>
<dbReference type="Pfam" id="PF00290">
    <property type="entry name" value="Trp_syntA"/>
    <property type="match status" value="1"/>
</dbReference>
<dbReference type="EMBL" id="JAYXHS010000004">
    <property type="protein sequence ID" value="MEC5387954.1"/>
    <property type="molecule type" value="Genomic_DNA"/>
</dbReference>
<name>A0ABU6K7V3_9RHOO</name>
<gene>
    <name evidence="8 10" type="primary">trpA</name>
    <name evidence="10" type="ORF">VVD49_19630</name>
</gene>
<comment type="caution">
    <text evidence="10">The sequence shown here is derived from an EMBL/GenBank/DDBJ whole genome shotgun (WGS) entry which is preliminary data.</text>
</comment>
<evidence type="ECO:0000256" key="1">
    <source>
        <dbReference type="ARBA" id="ARBA00004733"/>
    </source>
</evidence>
<evidence type="ECO:0000256" key="2">
    <source>
        <dbReference type="ARBA" id="ARBA00011270"/>
    </source>
</evidence>
<evidence type="ECO:0000256" key="6">
    <source>
        <dbReference type="ARBA" id="ARBA00023239"/>
    </source>
</evidence>
<evidence type="ECO:0000256" key="4">
    <source>
        <dbReference type="ARBA" id="ARBA00022822"/>
    </source>
</evidence>
<comment type="pathway">
    <text evidence="1 8">Amino-acid biosynthesis; L-tryptophan biosynthesis; L-tryptophan from chorismate: step 5/5.</text>
</comment>
<keyword evidence="11" id="KW-1185">Reference proteome</keyword>
<dbReference type="PANTHER" id="PTHR43406:SF1">
    <property type="entry name" value="TRYPTOPHAN SYNTHASE ALPHA CHAIN, CHLOROPLASTIC"/>
    <property type="match status" value="1"/>
</dbReference>
<dbReference type="RefSeq" id="WP_327600927.1">
    <property type="nucleotide sequence ID" value="NZ_JAYXHS010000004.1"/>
</dbReference>
<dbReference type="Gene3D" id="3.20.20.70">
    <property type="entry name" value="Aldolase class I"/>
    <property type="match status" value="1"/>
</dbReference>
<protein>
    <recommendedName>
        <fullName evidence="8">Tryptophan synthase alpha chain</fullName>
        <ecNumber evidence="8">4.2.1.20</ecNumber>
    </recommendedName>
</protein>
<comment type="function">
    <text evidence="8">The alpha subunit is responsible for the aldol cleavage of indoleglycerol phosphate to indole and glyceraldehyde 3-phosphate.</text>
</comment>
<dbReference type="PANTHER" id="PTHR43406">
    <property type="entry name" value="TRYPTOPHAN SYNTHASE, ALPHA CHAIN"/>
    <property type="match status" value="1"/>
</dbReference>
<dbReference type="InterPro" id="IPR011060">
    <property type="entry name" value="RibuloseP-bd_barrel"/>
</dbReference>
<keyword evidence="4 8" id="KW-0822">Tryptophan biosynthesis</keyword>
<evidence type="ECO:0000256" key="8">
    <source>
        <dbReference type="HAMAP-Rule" id="MF_00131"/>
    </source>
</evidence>
<evidence type="ECO:0000256" key="5">
    <source>
        <dbReference type="ARBA" id="ARBA00023141"/>
    </source>
</evidence>
<comment type="catalytic activity">
    <reaction evidence="7 8">
        <text>(1S,2R)-1-C-(indol-3-yl)glycerol 3-phosphate + L-serine = D-glyceraldehyde 3-phosphate + L-tryptophan + H2O</text>
        <dbReference type="Rhea" id="RHEA:10532"/>
        <dbReference type="ChEBI" id="CHEBI:15377"/>
        <dbReference type="ChEBI" id="CHEBI:33384"/>
        <dbReference type="ChEBI" id="CHEBI:57912"/>
        <dbReference type="ChEBI" id="CHEBI:58866"/>
        <dbReference type="ChEBI" id="CHEBI:59776"/>
        <dbReference type="EC" id="4.2.1.20"/>
    </reaction>
</comment>
<dbReference type="GO" id="GO:0004834">
    <property type="term" value="F:tryptophan synthase activity"/>
    <property type="evidence" value="ECO:0007669"/>
    <property type="project" value="UniProtKB-EC"/>
</dbReference>
<feature type="active site" description="Proton acceptor" evidence="8">
    <location>
        <position position="49"/>
    </location>
</feature>
<reference evidence="10 11" key="1">
    <citation type="submission" date="2024-01" db="EMBL/GenBank/DDBJ databases">
        <title>Uliginosibacterium soil sp. nov.</title>
        <authorList>
            <person name="Lv Y."/>
        </authorList>
    </citation>
    <scope>NUCLEOTIDE SEQUENCE [LARGE SCALE GENOMIC DNA]</scope>
    <source>
        <strain evidence="10 11">H3</strain>
    </source>
</reference>
<evidence type="ECO:0000256" key="9">
    <source>
        <dbReference type="RuleBase" id="RU003662"/>
    </source>
</evidence>
<dbReference type="EC" id="4.2.1.20" evidence="8"/>
<dbReference type="InterPro" id="IPR013785">
    <property type="entry name" value="Aldolase_TIM"/>
</dbReference>
<evidence type="ECO:0000256" key="7">
    <source>
        <dbReference type="ARBA" id="ARBA00049047"/>
    </source>
</evidence>
<dbReference type="HAMAP" id="MF_00131">
    <property type="entry name" value="Trp_synth_alpha"/>
    <property type="match status" value="1"/>
</dbReference>
<dbReference type="PROSITE" id="PS00167">
    <property type="entry name" value="TRP_SYNTHASE_ALPHA"/>
    <property type="match status" value="1"/>
</dbReference>
<comment type="similarity">
    <text evidence="8 9">Belongs to the TrpA family.</text>
</comment>
<keyword evidence="6 8" id="KW-0456">Lyase</keyword>
<keyword evidence="5 8" id="KW-0057">Aromatic amino acid biosynthesis</keyword>
<organism evidence="10 11">
    <name type="scientific">Uliginosibacterium silvisoli</name>
    <dbReference type="NCBI Taxonomy" id="3114758"/>
    <lineage>
        <taxon>Bacteria</taxon>
        <taxon>Pseudomonadati</taxon>
        <taxon>Pseudomonadota</taxon>
        <taxon>Betaproteobacteria</taxon>
        <taxon>Rhodocyclales</taxon>
        <taxon>Zoogloeaceae</taxon>
        <taxon>Uliginosibacterium</taxon>
    </lineage>
</organism>
<dbReference type="Proteomes" id="UP001331561">
    <property type="component" value="Unassembled WGS sequence"/>
</dbReference>
<comment type="subunit">
    <text evidence="2 8">Tetramer of two alpha and two beta chains.</text>
</comment>
<dbReference type="InterPro" id="IPR002028">
    <property type="entry name" value="Trp_synthase_suA"/>
</dbReference>
<evidence type="ECO:0000313" key="11">
    <source>
        <dbReference type="Proteomes" id="UP001331561"/>
    </source>
</evidence>
<feature type="active site" description="Proton acceptor" evidence="8">
    <location>
        <position position="60"/>
    </location>
</feature>
<accession>A0ABU6K7V3</accession>
<keyword evidence="3 8" id="KW-0028">Amino-acid biosynthesis</keyword>
<dbReference type="CDD" id="cd04724">
    <property type="entry name" value="Tryptophan_synthase_alpha"/>
    <property type="match status" value="1"/>
</dbReference>
<dbReference type="InterPro" id="IPR018204">
    <property type="entry name" value="Trp_synthase_alpha_AS"/>
</dbReference>
<evidence type="ECO:0000313" key="10">
    <source>
        <dbReference type="EMBL" id="MEC5387954.1"/>
    </source>
</evidence>
<dbReference type="SUPFAM" id="SSF51366">
    <property type="entry name" value="Ribulose-phoshate binding barrel"/>
    <property type="match status" value="1"/>
</dbReference>
<evidence type="ECO:0000256" key="3">
    <source>
        <dbReference type="ARBA" id="ARBA00022605"/>
    </source>
</evidence>
<proteinExistence type="inferred from homology"/>
<dbReference type="NCBIfam" id="TIGR00262">
    <property type="entry name" value="trpA"/>
    <property type="match status" value="1"/>
</dbReference>